<dbReference type="InterPro" id="IPR020084">
    <property type="entry name" value="NUDIX_hydrolase_CS"/>
</dbReference>
<accession>A0A1L0AQ00</accession>
<evidence type="ECO:0000256" key="5">
    <source>
        <dbReference type="ARBA" id="ARBA00022723"/>
    </source>
</evidence>
<reference evidence="11 12" key="1">
    <citation type="submission" date="2016-11" db="EMBL/GenBank/DDBJ databases">
        <authorList>
            <person name="Jaros S."/>
            <person name="Januszkiewicz K."/>
            <person name="Wedrychowicz H."/>
        </authorList>
    </citation>
    <scope>NUCLEOTIDE SEQUENCE [LARGE SCALE GENOMIC DNA]</scope>
    <source>
        <strain evidence="11">NVI 5450</strain>
    </source>
</reference>
<dbReference type="PANTHER" id="PTHR42904">
    <property type="entry name" value="NUDIX HYDROLASE, NUDC SUBFAMILY"/>
    <property type="match status" value="1"/>
</dbReference>
<dbReference type="InterPro" id="IPR015375">
    <property type="entry name" value="NADH_PPase-like_N"/>
</dbReference>
<dbReference type="GO" id="GO:0035529">
    <property type="term" value="F:NADH pyrophosphatase activity"/>
    <property type="evidence" value="ECO:0007669"/>
    <property type="project" value="TreeGrafter"/>
</dbReference>
<comment type="similarity">
    <text evidence="3">Belongs to the Nudix hydrolase family. NudC subfamily.</text>
</comment>
<protein>
    <recommendedName>
        <fullName evidence="4">NAD(+) diphosphatase</fullName>
        <ecNumber evidence="4">3.6.1.22</ecNumber>
    </recommendedName>
</protein>
<dbReference type="EMBL" id="FPLD01000131">
    <property type="protein sequence ID" value="SGZ16799.1"/>
    <property type="molecule type" value="Genomic_DNA"/>
</dbReference>
<evidence type="ECO:0000313" key="12">
    <source>
        <dbReference type="Proteomes" id="UP000183794"/>
    </source>
</evidence>
<dbReference type="Gene3D" id="3.90.79.20">
    <property type="match status" value="1"/>
</dbReference>
<dbReference type="PROSITE" id="PS00893">
    <property type="entry name" value="NUDIX_BOX"/>
    <property type="match status" value="1"/>
</dbReference>
<keyword evidence="8" id="KW-0520">NAD</keyword>
<keyword evidence="7" id="KW-0460">Magnesium</keyword>
<keyword evidence="5" id="KW-0479">Metal-binding</keyword>
<dbReference type="InterPro" id="IPR000086">
    <property type="entry name" value="NUDIX_hydrolase_dom"/>
</dbReference>
<organism evidence="11 12">
    <name type="scientific">Moritella viscosa</name>
    <dbReference type="NCBI Taxonomy" id="80854"/>
    <lineage>
        <taxon>Bacteria</taxon>
        <taxon>Pseudomonadati</taxon>
        <taxon>Pseudomonadota</taxon>
        <taxon>Gammaproteobacteria</taxon>
        <taxon>Alteromonadales</taxon>
        <taxon>Moritellaceae</taxon>
        <taxon>Moritella</taxon>
    </lineage>
</organism>
<evidence type="ECO:0000256" key="8">
    <source>
        <dbReference type="ARBA" id="ARBA00023027"/>
    </source>
</evidence>
<evidence type="ECO:0000256" key="2">
    <source>
        <dbReference type="ARBA" id="ARBA00001947"/>
    </source>
</evidence>
<gene>
    <name evidence="11" type="ORF">NVI5450_4399</name>
</gene>
<dbReference type="EC" id="3.6.1.22" evidence="4"/>
<dbReference type="SUPFAM" id="SSF55811">
    <property type="entry name" value="Nudix"/>
    <property type="match status" value="1"/>
</dbReference>
<dbReference type="InterPro" id="IPR050241">
    <property type="entry name" value="NAD-cap_RNA_hydrolase_NudC"/>
</dbReference>
<dbReference type="GO" id="GO:0006742">
    <property type="term" value="P:NADP+ catabolic process"/>
    <property type="evidence" value="ECO:0007669"/>
    <property type="project" value="TreeGrafter"/>
</dbReference>
<keyword evidence="6" id="KW-0378">Hydrolase</keyword>
<dbReference type="AlphaFoldDB" id="A0A1L0AQ00"/>
<dbReference type="PROSITE" id="PS51462">
    <property type="entry name" value="NUDIX"/>
    <property type="match status" value="1"/>
</dbReference>
<evidence type="ECO:0000256" key="4">
    <source>
        <dbReference type="ARBA" id="ARBA00012381"/>
    </source>
</evidence>
<name>A0A1L0AQ00_9GAMM</name>
<evidence type="ECO:0000256" key="6">
    <source>
        <dbReference type="ARBA" id="ARBA00022801"/>
    </source>
</evidence>
<comment type="cofactor">
    <cofactor evidence="2">
        <name>Zn(2+)</name>
        <dbReference type="ChEBI" id="CHEBI:29105"/>
    </cofactor>
</comment>
<comment type="catalytic activity">
    <reaction evidence="9">
        <text>a 5'-end NAD(+)-phospho-ribonucleoside in mRNA + H2O = a 5'-end phospho-adenosine-phospho-ribonucleoside in mRNA + beta-nicotinamide D-ribonucleotide + 2 H(+)</text>
        <dbReference type="Rhea" id="RHEA:60876"/>
        <dbReference type="Rhea" id="RHEA-COMP:15698"/>
        <dbReference type="Rhea" id="RHEA-COMP:15719"/>
        <dbReference type="ChEBI" id="CHEBI:14649"/>
        <dbReference type="ChEBI" id="CHEBI:15377"/>
        <dbReference type="ChEBI" id="CHEBI:15378"/>
        <dbReference type="ChEBI" id="CHEBI:144029"/>
        <dbReference type="ChEBI" id="CHEBI:144051"/>
    </reaction>
    <physiologicalReaction direction="left-to-right" evidence="9">
        <dbReference type="Rhea" id="RHEA:60877"/>
    </physiologicalReaction>
</comment>
<dbReference type="Pfam" id="PF00293">
    <property type="entry name" value="NUDIX"/>
    <property type="match status" value="1"/>
</dbReference>
<dbReference type="Pfam" id="PF09296">
    <property type="entry name" value="NUDIX-like"/>
    <property type="match status" value="1"/>
</dbReference>
<proteinExistence type="inferred from homology"/>
<evidence type="ECO:0000256" key="9">
    <source>
        <dbReference type="ARBA" id="ARBA00023679"/>
    </source>
</evidence>
<dbReference type="Gene3D" id="3.90.79.10">
    <property type="entry name" value="Nucleoside Triphosphate Pyrophosphohydrolase"/>
    <property type="match status" value="1"/>
</dbReference>
<dbReference type="CDD" id="cd03429">
    <property type="entry name" value="NUDIX_NADH_pyrophosphatase_Nudt13"/>
    <property type="match status" value="1"/>
</dbReference>
<dbReference type="PANTHER" id="PTHR42904:SF6">
    <property type="entry name" value="NAD-CAPPED RNA HYDROLASE NUDT12"/>
    <property type="match status" value="1"/>
</dbReference>
<evidence type="ECO:0000259" key="10">
    <source>
        <dbReference type="PROSITE" id="PS51462"/>
    </source>
</evidence>
<dbReference type="InterPro" id="IPR015797">
    <property type="entry name" value="NUDIX_hydrolase-like_dom_sf"/>
</dbReference>
<feature type="domain" description="Nudix hydrolase" evidence="10">
    <location>
        <begin position="165"/>
        <end position="296"/>
    </location>
</feature>
<dbReference type="GO" id="GO:0005829">
    <property type="term" value="C:cytosol"/>
    <property type="evidence" value="ECO:0007669"/>
    <property type="project" value="TreeGrafter"/>
</dbReference>
<evidence type="ECO:0000256" key="7">
    <source>
        <dbReference type="ARBA" id="ARBA00022842"/>
    </source>
</evidence>
<evidence type="ECO:0000256" key="1">
    <source>
        <dbReference type="ARBA" id="ARBA00001946"/>
    </source>
</evidence>
<sequence length="313" mass="35202">MMLKYSEMLLDRASNQRKSPEWLASQKNNNSRWVLTHSDQNYFNQVDNAPLFLTLEIVQHLDLEAAVFLGLDEKNGNTPYFALDLTHVDEALVAVFLVEGEFGDLRKVAVILDNQSASLMALARGLCFWHRSHCFCGRCGSVNKSEPAGHTRLCTNLDCQHQTFPRTDPAVIMIVRKLFADGIERCLLGRQVEWPEGVYSTLAGFVDPGETLETAVVREVQEESGITVTNVQYVASQPWPFPSSIMLGFIADASSDDIQVDKQEIDDARWFSRAELQSFGDWGDDAPGFKVPRVDSISRYLIDHWVSLGDKLL</sequence>
<evidence type="ECO:0000256" key="3">
    <source>
        <dbReference type="ARBA" id="ARBA00009595"/>
    </source>
</evidence>
<dbReference type="GO" id="GO:0019677">
    <property type="term" value="P:NAD+ catabolic process"/>
    <property type="evidence" value="ECO:0007669"/>
    <property type="project" value="TreeGrafter"/>
</dbReference>
<dbReference type="NCBIfam" id="NF001299">
    <property type="entry name" value="PRK00241.1"/>
    <property type="match status" value="1"/>
</dbReference>
<dbReference type="GO" id="GO:0046872">
    <property type="term" value="F:metal ion binding"/>
    <property type="evidence" value="ECO:0007669"/>
    <property type="project" value="UniProtKB-KW"/>
</dbReference>
<evidence type="ECO:0000313" key="11">
    <source>
        <dbReference type="EMBL" id="SGZ16799.1"/>
    </source>
</evidence>
<dbReference type="Proteomes" id="UP000183794">
    <property type="component" value="Unassembled WGS sequence"/>
</dbReference>
<dbReference type="InterPro" id="IPR049734">
    <property type="entry name" value="NudC-like_C"/>
</dbReference>
<comment type="cofactor">
    <cofactor evidence="1">
        <name>Mg(2+)</name>
        <dbReference type="ChEBI" id="CHEBI:18420"/>
    </cofactor>
</comment>